<protein>
    <submittedName>
        <fullName evidence="2">Uncharacterized protein</fullName>
    </submittedName>
</protein>
<feature type="transmembrane region" description="Helical" evidence="1">
    <location>
        <begin position="81"/>
        <end position="113"/>
    </location>
</feature>
<dbReference type="AlphaFoldDB" id="A0A8S0Q7S1"/>
<organism evidence="2 3">
    <name type="scientific">Olea europaea subsp. europaea</name>
    <dbReference type="NCBI Taxonomy" id="158383"/>
    <lineage>
        <taxon>Eukaryota</taxon>
        <taxon>Viridiplantae</taxon>
        <taxon>Streptophyta</taxon>
        <taxon>Embryophyta</taxon>
        <taxon>Tracheophyta</taxon>
        <taxon>Spermatophyta</taxon>
        <taxon>Magnoliopsida</taxon>
        <taxon>eudicotyledons</taxon>
        <taxon>Gunneridae</taxon>
        <taxon>Pentapetalae</taxon>
        <taxon>asterids</taxon>
        <taxon>lamiids</taxon>
        <taxon>Lamiales</taxon>
        <taxon>Oleaceae</taxon>
        <taxon>Oleeae</taxon>
        <taxon>Olea</taxon>
    </lineage>
</organism>
<sequence>IAVILGLGDVDAVAFAWLLRRYGDGDDVEGGESNMAGLGILVMSWSVGGGLWCGVVVVVWLGDGDERGWWWFSRQRQVWRWWRCSVVMSVLLAAMGLVVDLVVAMVVVFFGVFGGGDGSGSDYFVGGGVGVGGDGVRVVARDGGGSGVGGGDRLFDL</sequence>
<evidence type="ECO:0000256" key="1">
    <source>
        <dbReference type="SAM" id="Phobius"/>
    </source>
</evidence>
<evidence type="ECO:0000313" key="3">
    <source>
        <dbReference type="Proteomes" id="UP000594638"/>
    </source>
</evidence>
<feature type="transmembrane region" description="Helical" evidence="1">
    <location>
        <begin position="36"/>
        <end position="61"/>
    </location>
</feature>
<dbReference type="EMBL" id="CACTIH010000828">
    <property type="protein sequence ID" value="CAA2962247.1"/>
    <property type="molecule type" value="Genomic_DNA"/>
</dbReference>
<accession>A0A8S0Q7S1</accession>
<gene>
    <name evidence="2" type="ORF">OLEA9_A055216</name>
</gene>
<keyword evidence="1" id="KW-0472">Membrane</keyword>
<comment type="caution">
    <text evidence="2">The sequence shown here is derived from an EMBL/GenBank/DDBJ whole genome shotgun (WGS) entry which is preliminary data.</text>
</comment>
<reference evidence="2 3" key="1">
    <citation type="submission" date="2019-12" db="EMBL/GenBank/DDBJ databases">
        <authorList>
            <person name="Alioto T."/>
            <person name="Alioto T."/>
            <person name="Gomez Garrido J."/>
        </authorList>
    </citation>
    <scope>NUCLEOTIDE SEQUENCE [LARGE SCALE GENOMIC DNA]</scope>
</reference>
<dbReference type="Gramene" id="OE9A055216T1">
    <property type="protein sequence ID" value="OE9A055216C1"/>
    <property type="gene ID" value="OE9A055216"/>
</dbReference>
<feature type="non-terminal residue" evidence="2">
    <location>
        <position position="157"/>
    </location>
</feature>
<keyword evidence="3" id="KW-1185">Reference proteome</keyword>
<dbReference type="Proteomes" id="UP000594638">
    <property type="component" value="Unassembled WGS sequence"/>
</dbReference>
<name>A0A8S0Q7S1_OLEEU</name>
<keyword evidence="1" id="KW-0812">Transmembrane</keyword>
<keyword evidence="1" id="KW-1133">Transmembrane helix</keyword>
<proteinExistence type="predicted"/>
<evidence type="ECO:0000313" key="2">
    <source>
        <dbReference type="EMBL" id="CAA2962247.1"/>
    </source>
</evidence>